<protein>
    <submittedName>
        <fullName evidence="7">DNA repair protein RadC</fullName>
    </submittedName>
</protein>
<dbReference type="RefSeq" id="WP_145240269.1">
    <property type="nucleotide sequence ID" value="NZ_VNFF01000015.1"/>
</dbReference>
<feature type="domain" description="MPN" evidence="6">
    <location>
        <begin position="37"/>
        <end position="158"/>
    </location>
</feature>
<evidence type="ECO:0000313" key="8">
    <source>
        <dbReference type="Proteomes" id="UP000317938"/>
    </source>
</evidence>
<dbReference type="InterPro" id="IPR001405">
    <property type="entry name" value="UPF0758"/>
</dbReference>
<dbReference type="Pfam" id="PF04002">
    <property type="entry name" value="RadC"/>
    <property type="match status" value="1"/>
</dbReference>
<dbReference type="InterPro" id="IPR020891">
    <property type="entry name" value="UPF0758_CS"/>
</dbReference>
<proteinExistence type="predicted"/>
<evidence type="ECO:0000256" key="5">
    <source>
        <dbReference type="ARBA" id="ARBA00023049"/>
    </source>
</evidence>
<dbReference type="PANTHER" id="PTHR30471">
    <property type="entry name" value="DNA REPAIR PROTEIN RADC"/>
    <property type="match status" value="1"/>
</dbReference>
<keyword evidence="5" id="KW-0482">Metalloprotease</keyword>
<keyword evidence="2" id="KW-0479">Metal-binding</keyword>
<evidence type="ECO:0000256" key="4">
    <source>
        <dbReference type="ARBA" id="ARBA00022833"/>
    </source>
</evidence>
<dbReference type="Gene3D" id="3.40.140.10">
    <property type="entry name" value="Cytidine Deaminase, domain 2"/>
    <property type="match status" value="1"/>
</dbReference>
<evidence type="ECO:0000256" key="2">
    <source>
        <dbReference type="ARBA" id="ARBA00022723"/>
    </source>
</evidence>
<comment type="caution">
    <text evidence="7">The sequence shown here is derived from an EMBL/GenBank/DDBJ whole genome shotgun (WGS) entry which is preliminary data.</text>
</comment>
<dbReference type="Proteomes" id="UP000317938">
    <property type="component" value="Unassembled WGS sequence"/>
</dbReference>
<evidence type="ECO:0000313" key="7">
    <source>
        <dbReference type="EMBL" id="TVU81830.1"/>
    </source>
</evidence>
<evidence type="ECO:0000256" key="1">
    <source>
        <dbReference type="ARBA" id="ARBA00022670"/>
    </source>
</evidence>
<sequence>MLKSQQLPSTNNTILTDDEIVDLASRILFRRLKREGKINSPLATVDFLKLKLGNYEREVFSIIYLSNNNEIIEYKELFFGTINSASVYPREVVKDVLRVNAASVILAHNHPSGNVEVSRADKLITGKLIKALSLIDVEVLDHLIIGNSYASFAELNLLTQLKQEVECLDVIELHS</sequence>
<evidence type="ECO:0000256" key="3">
    <source>
        <dbReference type="ARBA" id="ARBA00022801"/>
    </source>
</evidence>
<dbReference type="PROSITE" id="PS50249">
    <property type="entry name" value="MPN"/>
    <property type="match status" value="1"/>
</dbReference>
<keyword evidence="8" id="KW-1185">Reference proteome</keyword>
<evidence type="ECO:0000259" key="6">
    <source>
        <dbReference type="PROSITE" id="PS50249"/>
    </source>
</evidence>
<dbReference type="InterPro" id="IPR037518">
    <property type="entry name" value="MPN"/>
</dbReference>
<dbReference type="PANTHER" id="PTHR30471:SF3">
    <property type="entry name" value="UPF0758 PROTEIN YEES-RELATED"/>
    <property type="match status" value="1"/>
</dbReference>
<name>A0ABY3FB25_9GAMM</name>
<reference evidence="7 8" key="1">
    <citation type="submission" date="2019-07" db="EMBL/GenBank/DDBJ databases">
        <title>Diversity of Bacteria from Kongsfjorden, Arctic.</title>
        <authorList>
            <person name="Yu Y."/>
        </authorList>
    </citation>
    <scope>NUCLEOTIDE SEQUENCE [LARGE SCALE GENOMIC DNA]</scope>
    <source>
        <strain evidence="7 8">SM1927</strain>
    </source>
</reference>
<keyword evidence="4" id="KW-0862">Zinc</keyword>
<dbReference type="EMBL" id="VNFF01000015">
    <property type="protein sequence ID" value="TVU81830.1"/>
    <property type="molecule type" value="Genomic_DNA"/>
</dbReference>
<dbReference type="PROSITE" id="PS01302">
    <property type="entry name" value="UPF0758"/>
    <property type="match status" value="1"/>
</dbReference>
<dbReference type="InterPro" id="IPR025657">
    <property type="entry name" value="RadC_JAB"/>
</dbReference>
<dbReference type="NCBIfam" id="TIGR00608">
    <property type="entry name" value="radc"/>
    <property type="match status" value="1"/>
</dbReference>
<keyword evidence="1" id="KW-0645">Protease</keyword>
<organism evidence="7 8">
    <name type="scientific">Pseudoalteromonas neustonica</name>
    <dbReference type="NCBI Taxonomy" id="1840331"/>
    <lineage>
        <taxon>Bacteria</taxon>
        <taxon>Pseudomonadati</taxon>
        <taxon>Pseudomonadota</taxon>
        <taxon>Gammaproteobacteria</taxon>
        <taxon>Alteromonadales</taxon>
        <taxon>Pseudoalteromonadaceae</taxon>
        <taxon>Pseudoalteromonas</taxon>
    </lineage>
</organism>
<dbReference type="CDD" id="cd08071">
    <property type="entry name" value="MPN_DUF2466"/>
    <property type="match status" value="1"/>
</dbReference>
<gene>
    <name evidence="7" type="primary">radC</name>
    <name evidence="7" type="ORF">FQP85_15405</name>
</gene>
<accession>A0ABY3FB25</accession>
<keyword evidence="3" id="KW-0378">Hydrolase</keyword>